<sequence length="137" mass="14256">CRPHFPPSSVDARSAGMSSRSPASTAGRARPGSRVAFVSGDSSASRATSWPSSRSSSRTAGSSRMSRRSLGSRTRRCGPGSTRRCGRWASPPARTRRGPARPRPSPGKSAGASSRTSASAGSPPKRRPAAWRRPAPA</sequence>
<gene>
    <name evidence="2" type="ORF">AVDCRST_MAG49-2323</name>
</gene>
<accession>A0A6J4UWM6</accession>
<feature type="non-terminal residue" evidence="2">
    <location>
        <position position="1"/>
    </location>
</feature>
<feature type="compositionally biased region" description="Low complexity" evidence="1">
    <location>
        <begin position="42"/>
        <end position="72"/>
    </location>
</feature>
<feature type="compositionally biased region" description="Low complexity" evidence="1">
    <location>
        <begin position="106"/>
        <end position="123"/>
    </location>
</feature>
<feature type="non-terminal residue" evidence="2">
    <location>
        <position position="137"/>
    </location>
</feature>
<evidence type="ECO:0000313" key="2">
    <source>
        <dbReference type="EMBL" id="CAA9560049.1"/>
    </source>
</evidence>
<reference evidence="2" key="1">
    <citation type="submission" date="2020-02" db="EMBL/GenBank/DDBJ databases">
        <authorList>
            <person name="Meier V. D."/>
        </authorList>
    </citation>
    <scope>NUCLEOTIDE SEQUENCE</scope>
    <source>
        <strain evidence="2">AVDCRST_MAG49</strain>
    </source>
</reference>
<organism evidence="2">
    <name type="scientific">uncultured Thermomicrobiales bacterium</name>
    <dbReference type="NCBI Taxonomy" id="1645740"/>
    <lineage>
        <taxon>Bacteria</taxon>
        <taxon>Pseudomonadati</taxon>
        <taxon>Thermomicrobiota</taxon>
        <taxon>Thermomicrobia</taxon>
        <taxon>Thermomicrobiales</taxon>
        <taxon>environmental samples</taxon>
    </lineage>
</organism>
<protein>
    <submittedName>
        <fullName evidence="2">Uncharacterized protein</fullName>
    </submittedName>
</protein>
<name>A0A6J4UWM6_9BACT</name>
<feature type="region of interest" description="Disordered" evidence="1">
    <location>
        <begin position="1"/>
        <end position="137"/>
    </location>
</feature>
<evidence type="ECO:0000256" key="1">
    <source>
        <dbReference type="SAM" id="MobiDB-lite"/>
    </source>
</evidence>
<dbReference type="AlphaFoldDB" id="A0A6J4UWM6"/>
<dbReference type="EMBL" id="CADCWG010000159">
    <property type="protein sequence ID" value="CAA9560049.1"/>
    <property type="molecule type" value="Genomic_DNA"/>
</dbReference>
<proteinExistence type="predicted"/>